<dbReference type="GO" id="GO:0004733">
    <property type="term" value="F:pyridoxamine phosphate oxidase activity"/>
    <property type="evidence" value="ECO:0007669"/>
    <property type="project" value="UniProtKB-EC"/>
</dbReference>
<dbReference type="EMBL" id="KB632136">
    <property type="protein sequence ID" value="ERL89052.1"/>
    <property type="molecule type" value="Genomic_DNA"/>
</dbReference>
<evidence type="ECO:0000256" key="8">
    <source>
        <dbReference type="ARBA" id="ARBA00022630"/>
    </source>
</evidence>
<comment type="pathway">
    <text evidence="4">Cofactor metabolism; pyridoxal 5'-phosphate salvage; pyridoxal 5'-phosphate from pyridoxine 5'-phosphate: step 1/1.</text>
</comment>
<evidence type="ECO:0000256" key="6">
    <source>
        <dbReference type="ARBA" id="ARBA00011738"/>
    </source>
</evidence>
<evidence type="ECO:0000256" key="5">
    <source>
        <dbReference type="ARBA" id="ARBA00007301"/>
    </source>
</evidence>
<evidence type="ECO:0000313" key="14">
    <source>
        <dbReference type="EMBL" id="ERL89052.1"/>
    </source>
</evidence>
<dbReference type="OrthoDB" id="7460248at2759"/>
<dbReference type="HAMAP" id="MF_01629">
    <property type="entry name" value="PdxH"/>
    <property type="match status" value="1"/>
</dbReference>
<dbReference type="InterPro" id="IPR019576">
    <property type="entry name" value="Pyridoxamine_oxidase_dimer_C"/>
</dbReference>
<keyword evidence="8" id="KW-0285">Flavoprotein</keyword>
<organism evidence="14 15">
    <name type="scientific">Dendroctonus ponderosae</name>
    <name type="common">Mountain pine beetle</name>
    <dbReference type="NCBI Taxonomy" id="77166"/>
    <lineage>
        <taxon>Eukaryota</taxon>
        <taxon>Metazoa</taxon>
        <taxon>Ecdysozoa</taxon>
        <taxon>Arthropoda</taxon>
        <taxon>Hexapoda</taxon>
        <taxon>Insecta</taxon>
        <taxon>Pterygota</taxon>
        <taxon>Neoptera</taxon>
        <taxon>Endopterygota</taxon>
        <taxon>Coleoptera</taxon>
        <taxon>Polyphaga</taxon>
        <taxon>Cucujiformia</taxon>
        <taxon>Curculionidae</taxon>
        <taxon>Scolytinae</taxon>
        <taxon>Dendroctonus</taxon>
    </lineage>
</organism>
<gene>
    <name evidence="14" type="ORF">D910_06430</name>
</gene>
<comment type="function">
    <text evidence="2">Catalyzes the oxidation of either pyridoxine 5'-phosphate (PNP) or pyridoxamine 5'-phosphate (PMP) into pyridoxal 5'-phosphate (PLP).</text>
</comment>
<dbReference type="SUPFAM" id="SSF50475">
    <property type="entry name" value="FMN-binding split barrel"/>
    <property type="match status" value="1"/>
</dbReference>
<protein>
    <recommendedName>
        <fullName evidence="7">pyridoxal 5'-phosphate synthase</fullName>
        <ecNumber evidence="7">1.4.3.5</ecNumber>
    </recommendedName>
</protein>
<feature type="domain" description="Pyridoxine 5'-phosphate oxidase dimerisation C-terminal" evidence="13">
    <location>
        <begin position="201"/>
        <end position="253"/>
    </location>
</feature>
<keyword evidence="11" id="KW-0664">Pyridoxine biosynthesis</keyword>
<comment type="pathway">
    <text evidence="3">Cofactor metabolism; pyridoxal 5'-phosphate salvage; pyridoxal 5'-phosphate from pyridoxamine 5'-phosphate: step 1/1.</text>
</comment>
<dbReference type="InterPro" id="IPR019740">
    <property type="entry name" value="Pyridox_Oxase_CS"/>
</dbReference>
<evidence type="ECO:0000256" key="4">
    <source>
        <dbReference type="ARBA" id="ARBA00005037"/>
    </source>
</evidence>
<dbReference type="PANTHER" id="PTHR10851">
    <property type="entry name" value="PYRIDOXINE-5-PHOSPHATE OXIDASE"/>
    <property type="match status" value="1"/>
</dbReference>
<evidence type="ECO:0000256" key="2">
    <source>
        <dbReference type="ARBA" id="ARBA00003691"/>
    </source>
</evidence>
<comment type="subunit">
    <text evidence="6">Homodimer.</text>
</comment>
<sequence length="377" mass="44261">MYYIRRLSSSFVRLTKSHNVPARVFGMDIGGMRHDYNSKSNLFLEDQLERKEPISLFQKWFEIIRNDSRTVEPNAVCLATCTKDGIPSARFVLLKGFGKDGFRFFTHYTSRKGQELEENPKAALTFYWEHYSRSVRIEGDVEKLPIEDADEYFSKRPYESQIGALCSDQSKPVRNRDALALKEAHLRQIHPINEVPRPRQWGGYLLKPHTIEFWQGQTDRIHDRIRFRFPKDGEPDNDLTHQGEDGWIYERLSTFKRNMEICLCEFYTKAVENFQFFSLGTTHHLKPRIAVRQEDCIVWKCNKANHQDLRQNKPTLAVSQHQDDRSSFEEPLESKWIPVLPGVISQKYLNTLSWILMVLIAVFFRGVNESKHLQSPF</sequence>
<keyword evidence="10" id="KW-0560">Oxidoreductase</keyword>
<feature type="domain" description="Pyridoxamine 5'-phosphate oxidase N-terminal" evidence="12">
    <location>
        <begin position="72"/>
        <end position="188"/>
    </location>
</feature>
<name>U4U7K8_DENPD</name>
<proteinExistence type="inferred from homology"/>
<dbReference type="GO" id="GO:0010181">
    <property type="term" value="F:FMN binding"/>
    <property type="evidence" value="ECO:0007669"/>
    <property type="project" value="InterPro"/>
</dbReference>
<dbReference type="AlphaFoldDB" id="U4U7K8"/>
<dbReference type="STRING" id="77166.U4U7K8"/>
<dbReference type="Pfam" id="PF10590">
    <property type="entry name" value="PNP_phzG_C"/>
    <property type="match status" value="1"/>
</dbReference>
<evidence type="ECO:0000256" key="9">
    <source>
        <dbReference type="ARBA" id="ARBA00022643"/>
    </source>
</evidence>
<keyword evidence="9" id="KW-0288">FMN</keyword>
<dbReference type="PROSITE" id="PS01064">
    <property type="entry name" value="PYRIDOX_OXIDASE"/>
    <property type="match status" value="1"/>
</dbReference>
<dbReference type="NCBIfam" id="TIGR00558">
    <property type="entry name" value="pdxH"/>
    <property type="match status" value="1"/>
</dbReference>
<reference evidence="14 15" key="1">
    <citation type="journal article" date="2013" name="Genome Biol.">
        <title>Draft genome of the mountain pine beetle, Dendroctonus ponderosae Hopkins, a major forest pest.</title>
        <authorList>
            <person name="Keeling C.I."/>
            <person name="Yuen M.M."/>
            <person name="Liao N.Y."/>
            <person name="Docking T.R."/>
            <person name="Chan S.K."/>
            <person name="Taylor G.A."/>
            <person name="Palmquist D.L."/>
            <person name="Jackman S.D."/>
            <person name="Nguyen A."/>
            <person name="Li M."/>
            <person name="Henderson H."/>
            <person name="Janes J.K."/>
            <person name="Zhao Y."/>
            <person name="Pandoh P."/>
            <person name="Moore R."/>
            <person name="Sperling F.A."/>
            <person name="Huber D.P."/>
            <person name="Birol I."/>
            <person name="Jones S.J."/>
            <person name="Bohlmann J."/>
        </authorList>
    </citation>
    <scope>NUCLEOTIDE SEQUENCE</scope>
</reference>
<evidence type="ECO:0000256" key="11">
    <source>
        <dbReference type="ARBA" id="ARBA00023096"/>
    </source>
</evidence>
<evidence type="ECO:0000256" key="3">
    <source>
        <dbReference type="ARBA" id="ARBA00004738"/>
    </source>
</evidence>
<accession>U4U7K8</accession>
<evidence type="ECO:0000313" key="15">
    <source>
        <dbReference type="Proteomes" id="UP000030742"/>
    </source>
</evidence>
<dbReference type="FunFam" id="2.30.110.10:FF:000005">
    <property type="entry name" value="NAD(P)H-hydrate epimerase"/>
    <property type="match status" value="1"/>
</dbReference>
<dbReference type="GO" id="GO:0008615">
    <property type="term" value="P:pyridoxine biosynthetic process"/>
    <property type="evidence" value="ECO:0007669"/>
    <property type="project" value="UniProtKB-KW"/>
</dbReference>
<dbReference type="EC" id="1.4.3.5" evidence="7"/>
<dbReference type="Proteomes" id="UP000030742">
    <property type="component" value="Unassembled WGS sequence"/>
</dbReference>
<evidence type="ECO:0000256" key="1">
    <source>
        <dbReference type="ARBA" id="ARBA00001917"/>
    </source>
</evidence>
<comment type="similarity">
    <text evidence="5">Belongs to the pyridoxamine 5'-phosphate oxidase family.</text>
</comment>
<dbReference type="UniPathway" id="UPA01068">
    <property type="reaction ID" value="UER00304"/>
</dbReference>
<dbReference type="Pfam" id="PF01243">
    <property type="entry name" value="PNPOx_N"/>
    <property type="match status" value="1"/>
</dbReference>
<evidence type="ECO:0000256" key="10">
    <source>
        <dbReference type="ARBA" id="ARBA00023002"/>
    </source>
</evidence>
<comment type="cofactor">
    <cofactor evidence="1">
        <name>FMN</name>
        <dbReference type="ChEBI" id="CHEBI:58210"/>
    </cofactor>
</comment>
<evidence type="ECO:0000259" key="13">
    <source>
        <dbReference type="Pfam" id="PF10590"/>
    </source>
</evidence>
<dbReference type="InterPro" id="IPR011576">
    <property type="entry name" value="Pyridox_Oxase_N"/>
</dbReference>
<dbReference type="PANTHER" id="PTHR10851:SF0">
    <property type="entry name" value="PYRIDOXINE-5'-PHOSPHATE OXIDASE"/>
    <property type="match status" value="1"/>
</dbReference>
<evidence type="ECO:0000259" key="12">
    <source>
        <dbReference type="Pfam" id="PF01243"/>
    </source>
</evidence>
<dbReference type="InterPro" id="IPR012349">
    <property type="entry name" value="Split_barrel_FMN-bd"/>
</dbReference>
<dbReference type="InterPro" id="IPR000659">
    <property type="entry name" value="Pyridox_Oxase"/>
</dbReference>
<evidence type="ECO:0000256" key="7">
    <source>
        <dbReference type="ARBA" id="ARBA00012801"/>
    </source>
</evidence>
<dbReference type="NCBIfam" id="NF004231">
    <property type="entry name" value="PRK05679.1"/>
    <property type="match status" value="1"/>
</dbReference>
<dbReference type="Gene3D" id="2.30.110.10">
    <property type="entry name" value="Electron Transport, Fmn-binding Protein, Chain A"/>
    <property type="match status" value="1"/>
</dbReference>